<evidence type="ECO:0000256" key="3">
    <source>
        <dbReference type="ARBA" id="ARBA00022553"/>
    </source>
</evidence>
<dbReference type="InterPro" id="IPR050736">
    <property type="entry name" value="Sensor_HK_Regulatory"/>
</dbReference>
<dbReference type="InterPro" id="IPR036890">
    <property type="entry name" value="HATPase_C_sf"/>
</dbReference>
<dbReference type="InterPro" id="IPR003594">
    <property type="entry name" value="HATPase_dom"/>
</dbReference>
<gene>
    <name evidence="7" type="ORF">SAMN05660862_1806</name>
</gene>
<dbReference type="EC" id="2.7.13.3" evidence="2"/>
<evidence type="ECO:0000313" key="7">
    <source>
        <dbReference type="EMBL" id="SMG28464.1"/>
    </source>
</evidence>
<dbReference type="Pfam" id="PF02518">
    <property type="entry name" value="HATPase_c"/>
    <property type="match status" value="1"/>
</dbReference>
<dbReference type="GO" id="GO:0000155">
    <property type="term" value="F:phosphorelay sensor kinase activity"/>
    <property type="evidence" value="ECO:0007669"/>
    <property type="project" value="InterPro"/>
</dbReference>
<dbReference type="InterPro" id="IPR036097">
    <property type="entry name" value="HisK_dim/P_sf"/>
</dbReference>
<evidence type="ECO:0000313" key="8">
    <source>
        <dbReference type="Proteomes" id="UP000192980"/>
    </source>
</evidence>
<keyword evidence="6" id="KW-0902">Two-component regulatory system</keyword>
<dbReference type="PROSITE" id="PS50109">
    <property type="entry name" value="HIS_KIN"/>
    <property type="match status" value="1"/>
</dbReference>
<keyword evidence="5 7" id="KW-0418">Kinase</keyword>
<comment type="catalytic activity">
    <reaction evidence="1">
        <text>ATP + protein L-histidine = ADP + protein N-phospho-L-histidine.</text>
        <dbReference type="EC" id="2.7.13.3"/>
    </reaction>
</comment>
<keyword evidence="8" id="KW-1185">Reference proteome</keyword>
<name>A0A1X7JKK6_9SPHI</name>
<dbReference type="SUPFAM" id="SSF55874">
    <property type="entry name" value="ATPase domain of HSP90 chaperone/DNA topoisomerase II/histidine kinase"/>
    <property type="match status" value="1"/>
</dbReference>
<dbReference type="CDD" id="cd00075">
    <property type="entry name" value="HATPase"/>
    <property type="match status" value="1"/>
</dbReference>
<dbReference type="Gene3D" id="3.30.565.10">
    <property type="entry name" value="Histidine kinase-like ATPase, C-terminal domain"/>
    <property type="match status" value="1"/>
</dbReference>
<evidence type="ECO:0000256" key="1">
    <source>
        <dbReference type="ARBA" id="ARBA00000085"/>
    </source>
</evidence>
<organism evidence="7 8">
    <name type="scientific">Sphingobacterium psychroaquaticum</name>
    <dbReference type="NCBI Taxonomy" id="561061"/>
    <lineage>
        <taxon>Bacteria</taxon>
        <taxon>Pseudomonadati</taxon>
        <taxon>Bacteroidota</taxon>
        <taxon>Sphingobacteriia</taxon>
        <taxon>Sphingobacteriales</taxon>
        <taxon>Sphingobacteriaceae</taxon>
        <taxon>Sphingobacterium</taxon>
    </lineage>
</organism>
<sequence>MLNKHKLQRIIRKLRAYWNTVESTGIHTDMSYMEMRKTKMLNQVALVCIPLTLFFSCANWMEGRYLLSVINYANFITSASIFLFHAYRKYTTARFVLLCFNSLFFWLGAYFFHNGAEYFLLSSLIIAMLIFEDRWIQITSSAIIILAMMIIIFMPQPIPLEARIPADRLAFNFIGSLVFIVFAIAVFKDIQFSYQQEIETQRKKLEEMNRNMERLFSIIAHDIRSPISSTQTMLTLFQNQLISAEKVNETISSINNRLTQLDETLDNLLKWSIRNMDGLQTKPTALQLEEALNKVYQFLEPQAFEKKINLIKNIDPSAIIYVDYDQFLVILRNILSNAIKFSFLDGNVSSIGIVKGGYVKLTIRDQGVGIPAQKIAQLFNSIQTPSFGTEGERGSGLGLLLCHELLRKNGGEMHIESAPEMGTTVVMSFPLSHRV</sequence>
<dbReference type="InterPro" id="IPR004358">
    <property type="entry name" value="Sig_transdc_His_kin-like_C"/>
</dbReference>
<dbReference type="PANTHER" id="PTHR43711">
    <property type="entry name" value="TWO-COMPONENT HISTIDINE KINASE"/>
    <property type="match status" value="1"/>
</dbReference>
<dbReference type="PANTHER" id="PTHR43711:SF1">
    <property type="entry name" value="HISTIDINE KINASE 1"/>
    <property type="match status" value="1"/>
</dbReference>
<dbReference type="Gene3D" id="1.10.287.130">
    <property type="match status" value="1"/>
</dbReference>
<evidence type="ECO:0000256" key="2">
    <source>
        <dbReference type="ARBA" id="ARBA00012438"/>
    </source>
</evidence>
<dbReference type="Proteomes" id="UP000192980">
    <property type="component" value="Unassembled WGS sequence"/>
</dbReference>
<dbReference type="PRINTS" id="PR00344">
    <property type="entry name" value="BCTRLSENSOR"/>
</dbReference>
<keyword evidence="4" id="KW-0808">Transferase</keyword>
<protein>
    <recommendedName>
        <fullName evidence="2">histidine kinase</fullName>
        <ecNumber evidence="2">2.7.13.3</ecNumber>
    </recommendedName>
</protein>
<dbReference type="RefSeq" id="WP_085472573.1">
    <property type="nucleotide sequence ID" value="NZ_CP038029.1"/>
</dbReference>
<proteinExistence type="predicted"/>
<accession>A0A1X7JKK6</accession>
<reference evidence="7 8" key="1">
    <citation type="submission" date="2017-04" db="EMBL/GenBank/DDBJ databases">
        <authorList>
            <person name="Afonso C.L."/>
            <person name="Miller P.J."/>
            <person name="Scott M.A."/>
            <person name="Spackman E."/>
            <person name="Goraichik I."/>
            <person name="Dimitrov K.M."/>
            <person name="Suarez D.L."/>
            <person name="Swayne D.E."/>
        </authorList>
    </citation>
    <scope>NUCLEOTIDE SEQUENCE [LARGE SCALE GENOMIC DNA]</scope>
    <source>
        <strain evidence="7 8">DSM 22418</strain>
    </source>
</reference>
<dbReference type="AlphaFoldDB" id="A0A1X7JKK6"/>
<dbReference type="EMBL" id="FXAU01000003">
    <property type="protein sequence ID" value="SMG28464.1"/>
    <property type="molecule type" value="Genomic_DNA"/>
</dbReference>
<keyword evidence="3" id="KW-0597">Phosphoprotein</keyword>
<dbReference type="CDD" id="cd00082">
    <property type="entry name" value="HisKA"/>
    <property type="match status" value="1"/>
</dbReference>
<dbReference type="OrthoDB" id="9810447at2"/>
<dbReference type="SMART" id="SM00387">
    <property type="entry name" value="HATPase_c"/>
    <property type="match status" value="1"/>
</dbReference>
<dbReference type="InterPro" id="IPR005467">
    <property type="entry name" value="His_kinase_dom"/>
</dbReference>
<dbReference type="STRING" id="561061.SAMN05660862_1806"/>
<evidence type="ECO:0000256" key="4">
    <source>
        <dbReference type="ARBA" id="ARBA00022679"/>
    </source>
</evidence>
<dbReference type="SUPFAM" id="SSF47384">
    <property type="entry name" value="Homodimeric domain of signal transducing histidine kinase"/>
    <property type="match status" value="1"/>
</dbReference>
<evidence type="ECO:0000256" key="5">
    <source>
        <dbReference type="ARBA" id="ARBA00022777"/>
    </source>
</evidence>
<dbReference type="InterPro" id="IPR003661">
    <property type="entry name" value="HisK_dim/P_dom"/>
</dbReference>
<evidence type="ECO:0000256" key="6">
    <source>
        <dbReference type="ARBA" id="ARBA00023012"/>
    </source>
</evidence>